<dbReference type="InterPro" id="IPR029962">
    <property type="entry name" value="TBL"/>
</dbReference>
<evidence type="ECO:0000256" key="6">
    <source>
        <dbReference type="ARBA" id="ARBA00023136"/>
    </source>
</evidence>
<dbReference type="Pfam" id="PF13839">
    <property type="entry name" value="PC-Esterase"/>
    <property type="match status" value="1"/>
</dbReference>
<comment type="caution">
    <text evidence="10">The sequence shown here is derived from an EMBL/GenBank/DDBJ whole genome shotgun (WGS) entry which is preliminary data.</text>
</comment>
<reference evidence="11" key="1">
    <citation type="journal article" date="2019" name="Curr. Biol.">
        <title>Genome Sequence of Striga asiatica Provides Insight into the Evolution of Plant Parasitism.</title>
        <authorList>
            <person name="Yoshida S."/>
            <person name="Kim S."/>
            <person name="Wafula E.K."/>
            <person name="Tanskanen J."/>
            <person name="Kim Y.M."/>
            <person name="Honaas L."/>
            <person name="Yang Z."/>
            <person name="Spallek T."/>
            <person name="Conn C.E."/>
            <person name="Ichihashi Y."/>
            <person name="Cheong K."/>
            <person name="Cui S."/>
            <person name="Der J.P."/>
            <person name="Gundlach H."/>
            <person name="Jiao Y."/>
            <person name="Hori C."/>
            <person name="Ishida J.K."/>
            <person name="Kasahara H."/>
            <person name="Kiba T."/>
            <person name="Kim M.S."/>
            <person name="Koo N."/>
            <person name="Laohavisit A."/>
            <person name="Lee Y.H."/>
            <person name="Lumba S."/>
            <person name="McCourt P."/>
            <person name="Mortimer J.C."/>
            <person name="Mutuku J.M."/>
            <person name="Nomura T."/>
            <person name="Sasaki-Sekimoto Y."/>
            <person name="Seto Y."/>
            <person name="Wang Y."/>
            <person name="Wakatake T."/>
            <person name="Sakakibara H."/>
            <person name="Demura T."/>
            <person name="Yamaguchi S."/>
            <person name="Yoneyama K."/>
            <person name="Manabe R.I."/>
            <person name="Nelson D.C."/>
            <person name="Schulman A.H."/>
            <person name="Timko M.P."/>
            <person name="dePamphilis C.W."/>
            <person name="Choi D."/>
            <person name="Shirasu K."/>
        </authorList>
    </citation>
    <scope>NUCLEOTIDE SEQUENCE [LARGE SCALE GENOMIC DNA]</scope>
    <source>
        <strain evidence="11">cv. UVA1</strain>
    </source>
</reference>
<evidence type="ECO:0000259" key="8">
    <source>
        <dbReference type="Pfam" id="PF13839"/>
    </source>
</evidence>
<comment type="similarity">
    <text evidence="2">Belongs to the PC-esterase family. TBL subfamily.</text>
</comment>
<dbReference type="InterPro" id="IPR026057">
    <property type="entry name" value="TBL_C"/>
</dbReference>
<evidence type="ECO:0000256" key="1">
    <source>
        <dbReference type="ARBA" id="ARBA00004167"/>
    </source>
</evidence>
<keyword evidence="5 7" id="KW-1133">Transmembrane helix</keyword>
<accession>A0A5A7PSI7</accession>
<evidence type="ECO:0000259" key="9">
    <source>
        <dbReference type="Pfam" id="PF14416"/>
    </source>
</evidence>
<keyword evidence="6 7" id="KW-0472">Membrane</keyword>
<sequence>MASRICICPSSYQFIIIIMTFLWLHYSSILTLSSQELGNETKQVNEVNRRQGVEGKAGKCHLFVGTWVQDNTYPLYKYSDCPIIDPQFNCLMHKRPDTEYLKCRWQPAKCQIPRFSALKFLKRMRRKRVMFVGDSLGRNQWESLVCMIHAGLPKPKRMRIVTDDPLYTVEFMDYGVTVSFYRAPYLVDVVSVKGKRVLRLGNIWRNAKAWKKADVLSFNTGHWWTHQKSLQGWDYVETHEGKYVNMDPSVALMQGLKTWARWVDKHIDTTKRKVFFLGISPTHSRCNGVAKFLGKKSSDTVTYSDQMKVLHEVLISMKKRPFLLNITMLSAIRRDAHPSFYGGTSNNLDCSHWCLPGLPDTWNQLFYTALLSSH</sequence>
<dbReference type="GO" id="GO:0005794">
    <property type="term" value="C:Golgi apparatus"/>
    <property type="evidence" value="ECO:0007669"/>
    <property type="project" value="TreeGrafter"/>
</dbReference>
<dbReference type="EMBL" id="BKCP01004995">
    <property type="protein sequence ID" value="GER35636.1"/>
    <property type="molecule type" value="Genomic_DNA"/>
</dbReference>
<keyword evidence="3 7" id="KW-0812">Transmembrane</keyword>
<evidence type="ECO:0000313" key="10">
    <source>
        <dbReference type="EMBL" id="GER35636.1"/>
    </source>
</evidence>
<evidence type="ECO:0000256" key="5">
    <source>
        <dbReference type="ARBA" id="ARBA00022989"/>
    </source>
</evidence>
<evidence type="ECO:0000256" key="3">
    <source>
        <dbReference type="ARBA" id="ARBA00022692"/>
    </source>
</evidence>
<proteinExistence type="inferred from homology"/>
<dbReference type="Pfam" id="PF14416">
    <property type="entry name" value="PMR5N"/>
    <property type="match status" value="1"/>
</dbReference>
<organism evidence="10 11">
    <name type="scientific">Striga asiatica</name>
    <name type="common">Asiatic witchweed</name>
    <name type="synonym">Buchnera asiatica</name>
    <dbReference type="NCBI Taxonomy" id="4170"/>
    <lineage>
        <taxon>Eukaryota</taxon>
        <taxon>Viridiplantae</taxon>
        <taxon>Streptophyta</taxon>
        <taxon>Embryophyta</taxon>
        <taxon>Tracheophyta</taxon>
        <taxon>Spermatophyta</taxon>
        <taxon>Magnoliopsida</taxon>
        <taxon>eudicotyledons</taxon>
        <taxon>Gunneridae</taxon>
        <taxon>Pentapetalae</taxon>
        <taxon>asterids</taxon>
        <taxon>lamiids</taxon>
        <taxon>Lamiales</taxon>
        <taxon>Orobanchaceae</taxon>
        <taxon>Buchnereae</taxon>
        <taxon>Striga</taxon>
    </lineage>
</organism>
<dbReference type="PANTHER" id="PTHR32285:SF14">
    <property type="entry name" value="PROTEIN PMR5"/>
    <property type="match status" value="1"/>
</dbReference>
<protein>
    <submittedName>
        <fullName evidence="10">Uncharacterized protein</fullName>
    </submittedName>
</protein>
<dbReference type="GO" id="GO:0016413">
    <property type="term" value="F:O-acetyltransferase activity"/>
    <property type="evidence" value="ECO:0007669"/>
    <property type="project" value="InterPro"/>
</dbReference>
<comment type="subcellular location">
    <subcellularLocation>
        <location evidence="1">Membrane</location>
        <topology evidence="1">Single-pass membrane protein</topology>
    </subcellularLocation>
</comment>
<evidence type="ECO:0000256" key="7">
    <source>
        <dbReference type="SAM" id="Phobius"/>
    </source>
</evidence>
<keyword evidence="4" id="KW-0735">Signal-anchor</keyword>
<evidence type="ECO:0000256" key="4">
    <source>
        <dbReference type="ARBA" id="ARBA00022968"/>
    </source>
</evidence>
<name>A0A5A7PSI7_STRAF</name>
<evidence type="ECO:0000313" key="11">
    <source>
        <dbReference type="Proteomes" id="UP000325081"/>
    </source>
</evidence>
<dbReference type="OrthoDB" id="912538at2759"/>
<evidence type="ECO:0000256" key="2">
    <source>
        <dbReference type="ARBA" id="ARBA00007727"/>
    </source>
</evidence>
<feature type="transmembrane region" description="Helical" evidence="7">
    <location>
        <begin position="12"/>
        <end position="32"/>
    </location>
</feature>
<dbReference type="PANTHER" id="PTHR32285">
    <property type="entry name" value="PROTEIN TRICHOME BIREFRINGENCE-LIKE 9-RELATED"/>
    <property type="match status" value="1"/>
</dbReference>
<dbReference type="AlphaFoldDB" id="A0A5A7PSI7"/>
<gene>
    <name evidence="10" type="ORF">STAS_11931</name>
</gene>
<dbReference type="GO" id="GO:0016020">
    <property type="term" value="C:membrane"/>
    <property type="evidence" value="ECO:0007669"/>
    <property type="project" value="UniProtKB-SubCell"/>
</dbReference>
<dbReference type="InterPro" id="IPR025846">
    <property type="entry name" value="TBL_N"/>
</dbReference>
<dbReference type="Proteomes" id="UP000325081">
    <property type="component" value="Unassembled WGS sequence"/>
</dbReference>
<keyword evidence="11" id="KW-1185">Reference proteome</keyword>
<feature type="domain" description="Trichome birefringence-like N-terminal" evidence="9">
    <location>
        <begin position="59"/>
        <end position="111"/>
    </location>
</feature>
<feature type="domain" description="Trichome birefringence-like C-terminal" evidence="8">
    <location>
        <begin position="112"/>
        <end position="368"/>
    </location>
</feature>